<dbReference type="EMBL" id="LK932465">
    <property type="protein sequence ID" value="CDS82985.1"/>
    <property type="molecule type" value="Genomic_DNA"/>
</dbReference>
<gene>
    <name evidence="1" type="ORF">BN1096_160035</name>
    <name evidence="4" type="ORF">SAMEA1402366_01704</name>
    <name evidence="3" type="ORF">SAMEA1402399_02739</name>
    <name evidence="2" type="ORF">SAMEA3375112_03645</name>
</gene>
<dbReference type="AlphaFoldDB" id="A0A069A3N2"/>
<evidence type="ECO:0000313" key="1">
    <source>
        <dbReference type="EMBL" id="CDS82985.1"/>
    </source>
</evidence>
<dbReference type="Proteomes" id="UP000372533">
    <property type="component" value="Unassembled WGS sequence"/>
</dbReference>
<dbReference type="EMBL" id="FUPS01000016">
    <property type="protein sequence ID" value="SJT09123.1"/>
    <property type="molecule type" value="Genomic_DNA"/>
</dbReference>
<protein>
    <submittedName>
        <fullName evidence="1">Uncharacterized protein</fullName>
    </submittedName>
</protein>
<evidence type="ECO:0000313" key="4">
    <source>
        <dbReference type="EMBL" id="VHY05149.1"/>
    </source>
</evidence>
<accession>A0A069A3N2</accession>
<sequence>MTYALVEVVKNIKTVVEDNLGGLNVKVTRV</sequence>
<evidence type="ECO:0000313" key="7">
    <source>
        <dbReference type="Proteomes" id="UP000411588"/>
    </source>
</evidence>
<evidence type="ECO:0000313" key="3">
    <source>
        <dbReference type="EMBL" id="VFD33679.1"/>
    </source>
</evidence>
<proteinExistence type="predicted"/>
<evidence type="ECO:0000313" key="6">
    <source>
        <dbReference type="Proteomes" id="UP000372533"/>
    </source>
</evidence>
<reference evidence="4 6" key="2">
    <citation type="submission" date="2019-04" db="EMBL/GenBank/DDBJ databases">
        <authorList>
            <consortium name="Pathogen Informatics"/>
        </authorList>
    </citation>
    <scope>NUCLEOTIDE SEQUENCE [LARGE SCALE GENOMIC DNA]</scope>
    <source>
        <strain evidence="7">clo34</strain>
        <strain evidence="3">Clo34</strain>
        <strain evidence="6">tl291</strain>
        <strain evidence="4">Tl291</strain>
        <strain evidence="2 5">VRECD0157</strain>
    </source>
</reference>
<organism evidence="1">
    <name type="scientific">Clostridioides difficile</name>
    <name type="common">Peptoclostridium difficile</name>
    <dbReference type="NCBI Taxonomy" id="1496"/>
    <lineage>
        <taxon>Bacteria</taxon>
        <taxon>Bacillati</taxon>
        <taxon>Bacillota</taxon>
        <taxon>Clostridia</taxon>
        <taxon>Peptostreptococcales</taxon>
        <taxon>Peptostreptococcaceae</taxon>
        <taxon>Clostridioides</taxon>
    </lineage>
</organism>
<reference evidence="1" key="1">
    <citation type="submission" date="2014-07" db="EMBL/GenBank/DDBJ databases">
        <authorList>
            <person name="Monot Marc"/>
        </authorList>
    </citation>
    <scope>NUCLEOTIDE SEQUENCE</scope>
</reference>
<dbReference type="EMBL" id="CAADAN010000010">
    <property type="protein sequence ID" value="VFD33679.1"/>
    <property type="molecule type" value="Genomic_DNA"/>
</dbReference>
<dbReference type="EMBL" id="CAAJVP010000006">
    <property type="protein sequence ID" value="VHY05149.1"/>
    <property type="molecule type" value="Genomic_DNA"/>
</dbReference>
<name>A0A069A3N2_CLODI</name>
<dbReference type="Proteomes" id="UP000411588">
    <property type="component" value="Unassembled WGS sequence"/>
</dbReference>
<dbReference type="Proteomes" id="UP000189137">
    <property type="component" value="Unassembled WGS sequence"/>
</dbReference>
<evidence type="ECO:0000313" key="5">
    <source>
        <dbReference type="Proteomes" id="UP000189137"/>
    </source>
</evidence>
<evidence type="ECO:0000313" key="2">
    <source>
        <dbReference type="EMBL" id="SJT09123.1"/>
    </source>
</evidence>